<name>B7GAM9_PHATC</name>
<reference evidence="2 3" key="1">
    <citation type="journal article" date="2008" name="Nature">
        <title>The Phaeodactylum genome reveals the evolutionary history of diatom genomes.</title>
        <authorList>
            <person name="Bowler C."/>
            <person name="Allen A.E."/>
            <person name="Badger J.H."/>
            <person name="Grimwood J."/>
            <person name="Jabbari K."/>
            <person name="Kuo A."/>
            <person name="Maheswari U."/>
            <person name="Martens C."/>
            <person name="Maumus F."/>
            <person name="Otillar R.P."/>
            <person name="Rayko E."/>
            <person name="Salamov A."/>
            <person name="Vandepoele K."/>
            <person name="Beszteri B."/>
            <person name="Gruber A."/>
            <person name="Heijde M."/>
            <person name="Katinka M."/>
            <person name="Mock T."/>
            <person name="Valentin K."/>
            <person name="Verret F."/>
            <person name="Berges J.A."/>
            <person name="Brownlee C."/>
            <person name="Cadoret J.P."/>
            <person name="Chiovitti A."/>
            <person name="Choi C.J."/>
            <person name="Coesel S."/>
            <person name="De Martino A."/>
            <person name="Detter J.C."/>
            <person name="Durkin C."/>
            <person name="Falciatore A."/>
            <person name="Fournet J."/>
            <person name="Haruta M."/>
            <person name="Huysman M.J."/>
            <person name="Jenkins B.D."/>
            <person name="Jiroutova K."/>
            <person name="Jorgensen R.E."/>
            <person name="Joubert Y."/>
            <person name="Kaplan A."/>
            <person name="Kroger N."/>
            <person name="Kroth P.G."/>
            <person name="La Roche J."/>
            <person name="Lindquist E."/>
            <person name="Lommer M."/>
            <person name="Martin-Jezequel V."/>
            <person name="Lopez P.J."/>
            <person name="Lucas S."/>
            <person name="Mangogna M."/>
            <person name="McGinnis K."/>
            <person name="Medlin L.K."/>
            <person name="Montsant A."/>
            <person name="Oudot-Le Secq M.P."/>
            <person name="Napoli C."/>
            <person name="Obornik M."/>
            <person name="Parker M.S."/>
            <person name="Petit J.L."/>
            <person name="Porcel B.M."/>
            <person name="Poulsen N."/>
            <person name="Robison M."/>
            <person name="Rychlewski L."/>
            <person name="Rynearson T.A."/>
            <person name="Schmutz J."/>
            <person name="Shapiro H."/>
            <person name="Siaut M."/>
            <person name="Stanley M."/>
            <person name="Sussman M.R."/>
            <person name="Taylor A.R."/>
            <person name="Vardi A."/>
            <person name="von Dassow P."/>
            <person name="Vyverman W."/>
            <person name="Willis A."/>
            <person name="Wyrwicz L.S."/>
            <person name="Rokhsar D.S."/>
            <person name="Weissenbach J."/>
            <person name="Armbrust E.V."/>
            <person name="Green B.R."/>
            <person name="Van de Peer Y."/>
            <person name="Grigoriev I.V."/>
        </authorList>
    </citation>
    <scope>NUCLEOTIDE SEQUENCE [LARGE SCALE GENOMIC DNA]</scope>
    <source>
        <strain evidence="2 3">CCAP 1055/1</strain>
    </source>
</reference>
<dbReference type="PaxDb" id="2850-Phatr49455"/>
<gene>
    <name evidence="2" type="ORF">PHATRDRAFT_49455</name>
</gene>
<dbReference type="EMBL" id="CM000624">
    <property type="protein sequence ID" value="EEC44282.1"/>
    <property type="molecule type" value="Genomic_DNA"/>
</dbReference>
<dbReference type="InterPro" id="IPR029058">
    <property type="entry name" value="AB_hydrolase_fold"/>
</dbReference>
<dbReference type="Gene3D" id="3.40.50.1820">
    <property type="entry name" value="alpha/beta hydrolase"/>
    <property type="match status" value="1"/>
</dbReference>
<dbReference type="AlphaFoldDB" id="B7GAM9"/>
<dbReference type="eggNOG" id="ENOG502S2N0">
    <property type="taxonomic scope" value="Eukaryota"/>
</dbReference>
<feature type="compositionally biased region" description="Basic and acidic residues" evidence="1">
    <location>
        <begin position="645"/>
        <end position="657"/>
    </location>
</feature>
<keyword evidence="3" id="KW-1185">Reference proteome</keyword>
<accession>B7GAM9</accession>
<dbReference type="Proteomes" id="UP000000759">
    <property type="component" value="Chromosome 22"/>
</dbReference>
<reference evidence="3" key="2">
    <citation type="submission" date="2008-08" db="EMBL/GenBank/DDBJ databases">
        <authorList>
            <consortium name="Diatom Consortium"/>
            <person name="Grigoriev I."/>
            <person name="Grimwood J."/>
            <person name="Kuo A."/>
            <person name="Otillar R.P."/>
            <person name="Salamov A."/>
            <person name="Detter J.C."/>
            <person name="Lindquist E."/>
            <person name="Shapiro H."/>
            <person name="Lucas S."/>
            <person name="Glavina del Rio T."/>
            <person name="Pitluck S."/>
            <person name="Rokhsar D."/>
            <person name="Bowler C."/>
        </authorList>
    </citation>
    <scope>GENOME REANNOTATION</scope>
    <source>
        <strain evidence="3">CCAP 1055/1</strain>
    </source>
</reference>
<evidence type="ECO:0000313" key="3">
    <source>
        <dbReference type="Proteomes" id="UP000000759"/>
    </source>
</evidence>
<sequence>MCVTGAHPDTAVSYASVSRTTERPFRPRHVSVRTKESLVILRRSVTRWESRNEGDIPILYRLTRLHRLAYSGLLLAPDRTGDTPRMSRRRLSWTWRLVVIAASVVTWGCADDWHRSGLPNHLSSPYAVSAASLRLYEHRNGTDNDIALPRDPRIHRNSLVRESRTTRLVTSDTDTDQAPSYNEPLFPATTRLQSLKDKTATLEEQKKPLALEFEDTEFDDYTDHHEQRELMDPNTEDPSSLRLESPLSYRYYGRNQARTHSAGSIPFILLGPNVDHWKITGQELAARGFSVMACERTKGGSDGGNRESSNSAIDETLDAEIGTNLVLELMDALRWNKAVLVGCDSESVLAIQAAVHLAPERIVGFVLCGNLESAQEFAAQFDDSASRNSKTQALAIDRFLARYLECPYTVVWDGDAPINPANGATPGVGTSSSIMSMMDTATIDPFHGHRSLVVGGGTAPHRRRPKLFAWILTRFVEEKIAPAVSVTQAPRAGGGMIMPPHQTNGHEATETDTPKWHFPLAFRLNEFLTPESRVVVGRMIASVLLYGTAMKVAIVQYENVRDGIFMVSSIRQRAIRIVGSVLGFFVGQGTRRDPSNTVAGHRLVSQAEPSPIFEADQDEVEKKQLETLEEHAKEKEDAFLDEPTADEKAIDGPKKTEQSVPHPSEQFRPIFFLDHRFTPSFPIPTNLKQIVLVVNIGIRNSLNFNNVILTLIRMIWARTTYFSPFFFPGVCSKYATSPFKFIIPISPHEINILAACEAAIHDQTNQKHTSERDLIAVFSDVDGTLVHYPSDLDLLPKIKGNRILQLPPSATGLRGVISSITLQRCQEIRQEGVALVLRLPYLPKADAYCSEAGGRIFYPVQSGARSFTPEAYDGADDEALKPFGLSEDLKWKALMSMEDAAGKDGYSGNEILDFKSVQKPVSEREGLLWTFATDLLRRGYILDTDGYSCCFRINEKQQTNSSLFNLLLNGAVSVPSGLSTSTNLGCVDFYPNTSGKKNCCQYIAQKLSGGLPDVLSDHCVCLCDDDNDIEMATACAHAYLPDVSSTSLADMIRSNPSQFTRTQGNGVEGTAATDAALALVLQRI</sequence>
<dbReference type="InParanoid" id="B7GAM9"/>
<feature type="compositionally biased region" description="Polar residues" evidence="1">
    <location>
        <begin position="166"/>
        <end position="180"/>
    </location>
</feature>
<dbReference type="GeneID" id="7195813"/>
<dbReference type="HOGENOM" id="CLU_460420_0_0_1"/>
<feature type="region of interest" description="Disordered" evidence="1">
    <location>
        <begin position="633"/>
        <end position="662"/>
    </location>
</feature>
<dbReference type="OrthoDB" id="407888at2759"/>
<protein>
    <submittedName>
        <fullName evidence="2">Uncharacterized protein</fullName>
    </submittedName>
</protein>
<evidence type="ECO:0000313" key="2">
    <source>
        <dbReference type="EMBL" id="EEC44282.1"/>
    </source>
</evidence>
<dbReference type="KEGG" id="pti:PHATRDRAFT_49455"/>
<evidence type="ECO:0000256" key="1">
    <source>
        <dbReference type="SAM" id="MobiDB-lite"/>
    </source>
</evidence>
<feature type="region of interest" description="Disordered" evidence="1">
    <location>
        <begin position="165"/>
        <end position="184"/>
    </location>
</feature>
<organism evidence="2 3">
    <name type="scientific">Phaeodactylum tricornutum (strain CCAP 1055/1)</name>
    <dbReference type="NCBI Taxonomy" id="556484"/>
    <lineage>
        <taxon>Eukaryota</taxon>
        <taxon>Sar</taxon>
        <taxon>Stramenopiles</taxon>
        <taxon>Ochrophyta</taxon>
        <taxon>Bacillariophyta</taxon>
        <taxon>Bacillariophyceae</taxon>
        <taxon>Bacillariophycidae</taxon>
        <taxon>Naviculales</taxon>
        <taxon>Phaeodactylaceae</taxon>
        <taxon>Phaeodactylum</taxon>
    </lineage>
</organism>
<dbReference type="SUPFAM" id="SSF53474">
    <property type="entry name" value="alpha/beta-Hydrolases"/>
    <property type="match status" value="1"/>
</dbReference>
<dbReference type="RefSeq" id="XP_002184104.1">
    <property type="nucleotide sequence ID" value="XM_002184068.1"/>
</dbReference>
<proteinExistence type="predicted"/>